<evidence type="ECO:0000256" key="10">
    <source>
        <dbReference type="ARBA" id="ARBA00038150"/>
    </source>
</evidence>
<evidence type="ECO:0000256" key="7">
    <source>
        <dbReference type="ARBA" id="ARBA00022989"/>
    </source>
</evidence>
<dbReference type="EMBL" id="JBAMIC010000012">
    <property type="protein sequence ID" value="KAK7098542.1"/>
    <property type="molecule type" value="Genomic_DNA"/>
</dbReference>
<evidence type="ECO:0000256" key="2">
    <source>
        <dbReference type="ARBA" id="ARBA00004922"/>
    </source>
</evidence>
<keyword evidence="5" id="KW-0812">Transmembrane</keyword>
<keyword evidence="3" id="KW-0328">Glycosyltransferase</keyword>
<evidence type="ECO:0000256" key="9">
    <source>
        <dbReference type="ARBA" id="ARBA00023180"/>
    </source>
</evidence>
<comment type="subcellular location">
    <subcellularLocation>
        <location evidence="1">Membrane</location>
        <topology evidence="1">Single-pass type II membrane protein</topology>
    </subcellularLocation>
</comment>
<evidence type="ECO:0000256" key="3">
    <source>
        <dbReference type="ARBA" id="ARBA00022676"/>
    </source>
</evidence>
<evidence type="ECO:0000256" key="8">
    <source>
        <dbReference type="ARBA" id="ARBA00023136"/>
    </source>
</evidence>
<keyword evidence="4" id="KW-0808">Transferase</keyword>
<dbReference type="InterPro" id="IPR003406">
    <property type="entry name" value="Glyco_trans_14"/>
</dbReference>
<accession>A0AAN9B433</accession>
<evidence type="ECO:0000313" key="12">
    <source>
        <dbReference type="Proteomes" id="UP001374579"/>
    </source>
</evidence>
<keyword evidence="6" id="KW-0735">Signal-anchor</keyword>
<gene>
    <name evidence="11" type="ORF">V1264_002810</name>
</gene>
<keyword evidence="9" id="KW-0325">Glycoprotein</keyword>
<dbReference type="PANTHER" id="PTHR19297">
    <property type="entry name" value="GLYCOSYLTRANSFERASE 14 FAMILY MEMBER"/>
    <property type="match status" value="1"/>
</dbReference>
<dbReference type="GO" id="GO:0008375">
    <property type="term" value="F:acetylglucosaminyltransferase activity"/>
    <property type="evidence" value="ECO:0007669"/>
    <property type="project" value="TreeGrafter"/>
</dbReference>
<keyword evidence="8" id="KW-0472">Membrane</keyword>
<dbReference type="PANTHER" id="PTHR19297:SF191">
    <property type="entry name" value="PROTEIN XYLOSYLTRANSFERASE"/>
    <property type="match status" value="1"/>
</dbReference>
<comment type="similarity">
    <text evidence="10">Belongs to the glycosyltransferase 14 family.</text>
</comment>
<dbReference type="AlphaFoldDB" id="A0AAN9B433"/>
<evidence type="ECO:0000256" key="6">
    <source>
        <dbReference type="ARBA" id="ARBA00022968"/>
    </source>
</evidence>
<dbReference type="Pfam" id="PF02485">
    <property type="entry name" value="Branch"/>
    <property type="match status" value="1"/>
</dbReference>
<name>A0AAN9B433_9CAEN</name>
<evidence type="ECO:0000256" key="5">
    <source>
        <dbReference type="ARBA" id="ARBA00022692"/>
    </source>
</evidence>
<dbReference type="Proteomes" id="UP001374579">
    <property type="component" value="Unassembled WGS sequence"/>
</dbReference>
<comment type="caution">
    <text evidence="11">The sequence shown here is derived from an EMBL/GenBank/DDBJ whole genome shotgun (WGS) entry which is preliminary data.</text>
</comment>
<dbReference type="GO" id="GO:0016020">
    <property type="term" value="C:membrane"/>
    <property type="evidence" value="ECO:0007669"/>
    <property type="project" value="UniProtKB-SubCell"/>
</dbReference>
<organism evidence="11 12">
    <name type="scientific">Littorina saxatilis</name>
    <dbReference type="NCBI Taxonomy" id="31220"/>
    <lineage>
        <taxon>Eukaryota</taxon>
        <taxon>Metazoa</taxon>
        <taxon>Spiralia</taxon>
        <taxon>Lophotrochozoa</taxon>
        <taxon>Mollusca</taxon>
        <taxon>Gastropoda</taxon>
        <taxon>Caenogastropoda</taxon>
        <taxon>Littorinimorpha</taxon>
        <taxon>Littorinoidea</taxon>
        <taxon>Littorinidae</taxon>
        <taxon>Littorina</taxon>
    </lineage>
</organism>
<proteinExistence type="inferred from homology"/>
<evidence type="ECO:0000256" key="1">
    <source>
        <dbReference type="ARBA" id="ARBA00004606"/>
    </source>
</evidence>
<sequence length="512" mass="58542">MPAFCCRWRMGRFFFIKKIRGLVLRWARRSLLLLTLVSLLYLLHNNSVYDSPPSRLSPDRRRLALSVMHTETPQAHAGSMLYLNSTITNVACSGLLSRRILNTTQLKTFLDILGPFAYDPRKHSERTSRDKGFCEDLQMKRGFYRWPVTQQEEEFPLAFSFKVHKAPDMFERLLSVLWRPHNFYCIHVDFKAPHDVFSHVENISRCFPNVVLTPTRLDVKYASIVSLQADLDCTKLALKSPVKWKYHVSLCGQEFPLKTNLEMVQLITALNGTNDVENYAPSAYFAALSYKYKSVISNGVNKQTNVSKEPFQHKEVAIRKGSAYNTLSRPFVEWVLSFDQVSHDFLEWLNGTWAPDELFWATLSYRQGAPGGPGMEVRHDTDSVLTKAVNWRWDAYKCRGIFAPYRSSCIFSSLDLPWLLKRHELIANKFDSHLDSTVLDCLELELERRAIAGYLEIRSALITSGSANISGSAGQGSRSSVLSMNASRFAVGSWPVVSSLNWTFYRSLPTFQ</sequence>
<evidence type="ECO:0000256" key="4">
    <source>
        <dbReference type="ARBA" id="ARBA00022679"/>
    </source>
</evidence>
<comment type="pathway">
    <text evidence="2">Protein modification; protein glycosylation.</text>
</comment>
<keyword evidence="12" id="KW-1185">Reference proteome</keyword>
<protein>
    <submittedName>
        <fullName evidence="11">Uncharacterized protein</fullName>
    </submittedName>
</protein>
<evidence type="ECO:0000313" key="11">
    <source>
        <dbReference type="EMBL" id="KAK7098542.1"/>
    </source>
</evidence>
<keyword evidence="7" id="KW-1133">Transmembrane helix</keyword>
<reference evidence="11 12" key="1">
    <citation type="submission" date="2024-02" db="EMBL/GenBank/DDBJ databases">
        <title>Chromosome-scale genome assembly of the rough periwinkle Littorina saxatilis.</title>
        <authorList>
            <person name="De Jode A."/>
            <person name="Faria R."/>
            <person name="Formenti G."/>
            <person name="Sims Y."/>
            <person name="Smith T.P."/>
            <person name="Tracey A."/>
            <person name="Wood J.M.D."/>
            <person name="Zagrodzka Z.B."/>
            <person name="Johannesson K."/>
            <person name="Butlin R.K."/>
            <person name="Leder E.H."/>
        </authorList>
    </citation>
    <scope>NUCLEOTIDE SEQUENCE [LARGE SCALE GENOMIC DNA]</scope>
    <source>
        <strain evidence="11">Snail1</strain>
        <tissue evidence="11">Muscle</tissue>
    </source>
</reference>